<evidence type="ECO:0000313" key="3">
    <source>
        <dbReference type="Proteomes" id="UP000823786"/>
    </source>
</evidence>
<comment type="caution">
    <text evidence="2">The sequence shown here is derived from an EMBL/GenBank/DDBJ whole genome shotgun (WGS) entry which is preliminary data.</text>
</comment>
<feature type="domain" description="DUF6924" evidence="1">
    <location>
        <begin position="9"/>
        <end position="134"/>
    </location>
</feature>
<keyword evidence="3" id="KW-1185">Reference proteome</keyword>
<accession>A0ABS4EPD6</accession>
<gene>
    <name evidence="2" type="ORF">J2Z75_003329</name>
</gene>
<name>A0ABS4EPD6_9HYPH</name>
<evidence type="ECO:0000259" key="1">
    <source>
        <dbReference type="Pfam" id="PF21962"/>
    </source>
</evidence>
<reference evidence="2 3" key="1">
    <citation type="submission" date="2021-03" db="EMBL/GenBank/DDBJ databases">
        <title>Genomic Encyclopedia of Type Strains, Phase IV (KMG-IV): sequencing the most valuable type-strain genomes for metagenomic binning, comparative biology and taxonomic classification.</title>
        <authorList>
            <person name="Goeker M."/>
        </authorList>
    </citation>
    <scope>NUCLEOTIDE SEQUENCE [LARGE SCALE GENOMIC DNA]</scope>
    <source>
        <strain evidence="2 3">DSM 26427</strain>
    </source>
</reference>
<dbReference type="EMBL" id="JAGGJV010000005">
    <property type="protein sequence ID" value="MBP1859812.1"/>
    <property type="molecule type" value="Genomic_DNA"/>
</dbReference>
<dbReference type="Pfam" id="PF21962">
    <property type="entry name" value="DUF6924"/>
    <property type="match status" value="1"/>
</dbReference>
<organism evidence="2 3">
    <name type="scientific">Rhizobium herbae</name>
    <dbReference type="NCBI Taxonomy" id="508661"/>
    <lineage>
        <taxon>Bacteria</taxon>
        <taxon>Pseudomonadati</taxon>
        <taxon>Pseudomonadota</taxon>
        <taxon>Alphaproteobacteria</taxon>
        <taxon>Hyphomicrobiales</taxon>
        <taxon>Rhizobiaceae</taxon>
        <taxon>Rhizobium/Agrobacterium group</taxon>
        <taxon>Rhizobium</taxon>
    </lineage>
</organism>
<dbReference type="RefSeq" id="WP_209853818.1">
    <property type="nucleotide sequence ID" value="NZ_JAGGJV010000005.1"/>
</dbReference>
<evidence type="ECO:0000313" key="2">
    <source>
        <dbReference type="EMBL" id="MBP1859812.1"/>
    </source>
</evidence>
<dbReference type="InterPro" id="IPR053832">
    <property type="entry name" value="DUF6924"/>
</dbReference>
<sequence length="135" mass="14821">MKFPQNDRTPLIRTDFVNDEAWRRVVDAASAASTDGFRAKLYVLDDRSFSNADPAALAEAANTSSDHVLLIIADSSTMNNAEMPLLCVDTIPPGGQFRVIPEHLWGVENNVSLANMDFSEFAAALDRDGVFRGFK</sequence>
<dbReference type="Proteomes" id="UP000823786">
    <property type="component" value="Unassembled WGS sequence"/>
</dbReference>
<proteinExistence type="predicted"/>
<protein>
    <recommendedName>
        <fullName evidence="1">DUF6924 domain-containing protein</fullName>
    </recommendedName>
</protein>